<keyword evidence="5 6" id="KW-0472">Membrane</keyword>
<dbReference type="InterPro" id="IPR003838">
    <property type="entry name" value="ABC3_permease_C"/>
</dbReference>
<reference evidence="9" key="1">
    <citation type="submission" date="2023-01" db="EMBL/GenBank/DDBJ databases">
        <title>Human gut microbiome strain richness.</title>
        <authorList>
            <person name="Chen-Liaw A."/>
        </authorList>
    </citation>
    <scope>NUCLEOTIDE SEQUENCE</scope>
    <source>
        <strain evidence="9">RTP21484st1_E5_RTP21484_190118</strain>
    </source>
</reference>
<evidence type="ECO:0000256" key="1">
    <source>
        <dbReference type="ARBA" id="ARBA00004651"/>
    </source>
</evidence>
<dbReference type="PANTHER" id="PTHR30572">
    <property type="entry name" value="MEMBRANE COMPONENT OF TRANSPORTER-RELATED"/>
    <property type="match status" value="1"/>
</dbReference>
<feature type="transmembrane region" description="Helical" evidence="6">
    <location>
        <begin position="328"/>
        <end position="347"/>
    </location>
</feature>
<gene>
    <name evidence="9" type="ORF">PN599_08315</name>
</gene>
<dbReference type="Proteomes" id="UP001210126">
    <property type="component" value="Unassembled WGS sequence"/>
</dbReference>
<evidence type="ECO:0000313" key="9">
    <source>
        <dbReference type="EMBL" id="MDB9005004.1"/>
    </source>
</evidence>
<feature type="domain" description="MacB-like periplasmic core" evidence="8">
    <location>
        <begin position="59"/>
        <end position="279"/>
    </location>
</feature>
<dbReference type="Pfam" id="PF12704">
    <property type="entry name" value="MacB_PCD"/>
    <property type="match status" value="1"/>
</dbReference>
<comment type="subcellular location">
    <subcellularLocation>
        <location evidence="1">Cell membrane</location>
        <topology evidence="1">Multi-pass membrane protein</topology>
    </subcellularLocation>
</comment>
<dbReference type="PANTHER" id="PTHR30572:SF18">
    <property type="entry name" value="ABC-TYPE MACROLIDE FAMILY EXPORT SYSTEM PERMEASE COMPONENT 2"/>
    <property type="match status" value="1"/>
</dbReference>
<feature type="domain" description="ABC3 transporter permease C-terminal" evidence="7">
    <location>
        <begin position="330"/>
        <end position="461"/>
    </location>
</feature>
<evidence type="ECO:0000259" key="8">
    <source>
        <dbReference type="Pfam" id="PF12704"/>
    </source>
</evidence>
<keyword evidence="2" id="KW-1003">Cell membrane</keyword>
<dbReference type="Pfam" id="PF02687">
    <property type="entry name" value="FtsX"/>
    <property type="match status" value="1"/>
</dbReference>
<evidence type="ECO:0000313" key="10">
    <source>
        <dbReference type="Proteomes" id="UP001210126"/>
    </source>
</evidence>
<proteinExistence type="predicted"/>
<feature type="transmembrane region" description="Helical" evidence="6">
    <location>
        <begin position="53"/>
        <end position="74"/>
    </location>
</feature>
<feature type="transmembrane region" description="Helical" evidence="6">
    <location>
        <begin position="433"/>
        <end position="455"/>
    </location>
</feature>
<sequence length="468" mass="51914">MTDNRKQITPGCRDGACPVSHRLIEYLNGMNMYKIYLKQAWALIRQERLFSSVYIVGTGLAISLVMVLSIVFYVKMASIYPEMDRDRLLTVKSAALKNEKGGTSSGPVSPRFVEECLAGVPGLEALALCCDDAASAFVQPVGSPVQIPVMKMGVNDGFWKVFSFRFLEGKPFTEADFRSGMPVAVIARSLAKRLYGDGNAVGQTLSLDFMPVRVVGVVDDVSYLMNRVYSQLWLPYTLMPDLEERFRSAEARMPGLGPLKVYMLVKDKADIGKVREAVADNVRRFNQSLNVDGKREFSLLGQPDRHWESIFRYWSNVEPDIVGDLSRYGVIFLLLLLVPAVSLSGMADSRMERRLGELGVRRAFGAPKGALIGQVLMENFLYTLLGGLVGLLFSFLLVTFASSWVFKIGKGFSDAAPDGVDVSLSMGMLFNPWVFLIALCVCFLLNLMSALWPAWRASRRPIVDSLNA</sequence>
<dbReference type="GO" id="GO:0005886">
    <property type="term" value="C:plasma membrane"/>
    <property type="evidence" value="ECO:0007669"/>
    <property type="project" value="UniProtKB-SubCell"/>
</dbReference>
<evidence type="ECO:0000256" key="3">
    <source>
        <dbReference type="ARBA" id="ARBA00022692"/>
    </source>
</evidence>
<feature type="transmembrane region" description="Helical" evidence="6">
    <location>
        <begin position="380"/>
        <end position="406"/>
    </location>
</feature>
<dbReference type="InterPro" id="IPR025857">
    <property type="entry name" value="MacB_PCD"/>
</dbReference>
<dbReference type="InterPro" id="IPR050250">
    <property type="entry name" value="Macrolide_Exporter_MacB"/>
</dbReference>
<dbReference type="AlphaFoldDB" id="A0AB35JF83"/>
<keyword evidence="3 6" id="KW-0812">Transmembrane</keyword>
<dbReference type="GO" id="GO:0022857">
    <property type="term" value="F:transmembrane transporter activity"/>
    <property type="evidence" value="ECO:0007669"/>
    <property type="project" value="TreeGrafter"/>
</dbReference>
<accession>A0AB35JF83</accession>
<evidence type="ECO:0000256" key="2">
    <source>
        <dbReference type="ARBA" id="ARBA00022475"/>
    </source>
</evidence>
<keyword evidence="4 6" id="KW-1133">Transmembrane helix</keyword>
<comment type="caution">
    <text evidence="9">The sequence shown here is derived from an EMBL/GenBank/DDBJ whole genome shotgun (WGS) entry which is preliminary data.</text>
</comment>
<evidence type="ECO:0000256" key="4">
    <source>
        <dbReference type="ARBA" id="ARBA00022989"/>
    </source>
</evidence>
<evidence type="ECO:0000256" key="6">
    <source>
        <dbReference type="SAM" id="Phobius"/>
    </source>
</evidence>
<name>A0AB35JF83_PARDI</name>
<evidence type="ECO:0000259" key="7">
    <source>
        <dbReference type="Pfam" id="PF02687"/>
    </source>
</evidence>
<dbReference type="EMBL" id="JAQMPJ010000005">
    <property type="protein sequence ID" value="MDB9005004.1"/>
    <property type="molecule type" value="Genomic_DNA"/>
</dbReference>
<evidence type="ECO:0000256" key="5">
    <source>
        <dbReference type="ARBA" id="ARBA00023136"/>
    </source>
</evidence>
<protein>
    <submittedName>
        <fullName evidence="9">ABC transporter permease</fullName>
    </submittedName>
</protein>
<organism evidence="9 10">
    <name type="scientific">Parabacteroides distasonis</name>
    <dbReference type="NCBI Taxonomy" id="823"/>
    <lineage>
        <taxon>Bacteria</taxon>
        <taxon>Pseudomonadati</taxon>
        <taxon>Bacteroidota</taxon>
        <taxon>Bacteroidia</taxon>
        <taxon>Bacteroidales</taxon>
        <taxon>Tannerellaceae</taxon>
        <taxon>Parabacteroides</taxon>
    </lineage>
</organism>